<dbReference type="RefSeq" id="WP_019149520.1">
    <property type="nucleotide sequence ID" value="NZ_CP102252.1"/>
</dbReference>
<feature type="signal peptide" evidence="7">
    <location>
        <begin position="1"/>
        <end position="18"/>
    </location>
</feature>
<keyword evidence="5 6" id="KW-0326">Glycosidase</keyword>
<evidence type="ECO:0000313" key="9">
    <source>
        <dbReference type="Proteomes" id="UP001058267"/>
    </source>
</evidence>
<dbReference type="Gene3D" id="2.115.10.20">
    <property type="entry name" value="Glycosyl hydrolase domain, family 43"/>
    <property type="match status" value="1"/>
</dbReference>
<dbReference type="CDD" id="cd08991">
    <property type="entry name" value="GH43_HoAraf43-like"/>
    <property type="match status" value="1"/>
</dbReference>
<reference evidence="8" key="1">
    <citation type="journal article" date="2022" name="Cell">
        <title>Design, construction, and in vivo augmentation of a complex gut microbiome.</title>
        <authorList>
            <person name="Cheng A.G."/>
            <person name="Ho P.Y."/>
            <person name="Aranda-Diaz A."/>
            <person name="Jain S."/>
            <person name="Yu F.B."/>
            <person name="Meng X."/>
            <person name="Wang M."/>
            <person name="Iakiviak M."/>
            <person name="Nagashima K."/>
            <person name="Zhao A."/>
            <person name="Murugkar P."/>
            <person name="Patil A."/>
            <person name="Atabakhsh K."/>
            <person name="Weakley A."/>
            <person name="Yan J."/>
            <person name="Brumbaugh A.R."/>
            <person name="Higginbottom S."/>
            <person name="Dimas A."/>
            <person name="Shiver A.L."/>
            <person name="Deutschbauer A."/>
            <person name="Neff N."/>
            <person name="Sonnenburg J.L."/>
            <person name="Huang K.C."/>
            <person name="Fischbach M.A."/>
        </authorList>
    </citation>
    <scope>NUCLEOTIDE SEQUENCE</scope>
    <source>
        <strain evidence="8">JC50</strain>
    </source>
</reference>
<dbReference type="InterPro" id="IPR023296">
    <property type="entry name" value="Glyco_hydro_beta-prop_sf"/>
</dbReference>
<protein>
    <submittedName>
        <fullName evidence="8">Glycoside hydrolase family 43 protein</fullName>
    </submittedName>
</protein>
<keyword evidence="9" id="KW-1185">Reference proteome</keyword>
<gene>
    <name evidence="8" type="ORF">NQ519_03130</name>
</gene>
<dbReference type="InterPro" id="IPR052176">
    <property type="entry name" value="Glycosyl_Hydrlase_43_Enz"/>
</dbReference>
<evidence type="ECO:0000256" key="1">
    <source>
        <dbReference type="ARBA" id="ARBA00009865"/>
    </source>
</evidence>
<dbReference type="GO" id="GO:0016787">
    <property type="term" value="F:hydrolase activity"/>
    <property type="evidence" value="ECO:0007669"/>
    <property type="project" value="UniProtKB-KW"/>
</dbReference>
<keyword evidence="2" id="KW-0624">Polysaccharide degradation</keyword>
<dbReference type="Proteomes" id="UP001058267">
    <property type="component" value="Chromosome"/>
</dbReference>
<dbReference type="PANTHER" id="PTHR43772:SF2">
    <property type="entry name" value="PUTATIVE (AFU_ORTHOLOGUE AFUA_2G04480)-RELATED"/>
    <property type="match status" value="1"/>
</dbReference>
<dbReference type="EMBL" id="CP102252">
    <property type="protein sequence ID" value="UWN65848.1"/>
    <property type="molecule type" value="Genomic_DNA"/>
</dbReference>
<name>A0ABY5V8Y9_9BACT</name>
<dbReference type="PANTHER" id="PTHR43772">
    <property type="entry name" value="ENDO-1,4-BETA-XYLANASE"/>
    <property type="match status" value="1"/>
</dbReference>
<sequence>MGKLYFFVLCLLPVFAVSCDTASEKTIAPSSVPLADPNILLYDGVYYAYGTNPDNQIGVYTSRNLRTWKTAHEALPTDGMWGEHLFWAPEVYYIKERGRFLMYYSSDDRICAAWSDSPLGPFVQDEKKTMLDERCVDNTLFMNDDGQAYIFFNKFDDGMTIWGAELENDLVTIRQETLTRCLCTTQTWEEVWPRVIEGAFVVKHKGIYYMIYSGNSHVSQYYGIGFATATSPLGPWTKYDQNPVLQKPGNLLGTGHSTLFRDKRGRLKIVFHAHHDDKGFHPRAMYTADISFSDDSIPVIHVSDVASARLK</sequence>
<keyword evidence="3 6" id="KW-0378">Hydrolase</keyword>
<evidence type="ECO:0000256" key="7">
    <source>
        <dbReference type="SAM" id="SignalP"/>
    </source>
</evidence>
<dbReference type="SUPFAM" id="SSF75005">
    <property type="entry name" value="Arabinanase/levansucrase/invertase"/>
    <property type="match status" value="1"/>
</dbReference>
<proteinExistence type="inferred from homology"/>
<keyword evidence="2" id="KW-0858">Xylan degradation</keyword>
<evidence type="ECO:0000256" key="3">
    <source>
        <dbReference type="ARBA" id="ARBA00022801"/>
    </source>
</evidence>
<evidence type="ECO:0000256" key="6">
    <source>
        <dbReference type="RuleBase" id="RU361187"/>
    </source>
</evidence>
<comment type="similarity">
    <text evidence="1 6">Belongs to the glycosyl hydrolase 43 family.</text>
</comment>
<keyword evidence="7" id="KW-0732">Signal</keyword>
<evidence type="ECO:0000256" key="4">
    <source>
        <dbReference type="ARBA" id="ARBA00023277"/>
    </source>
</evidence>
<dbReference type="Pfam" id="PF04616">
    <property type="entry name" value="Glyco_hydro_43"/>
    <property type="match status" value="1"/>
</dbReference>
<accession>A0ABY5V8Y9</accession>
<dbReference type="InterPro" id="IPR006710">
    <property type="entry name" value="Glyco_hydro_43"/>
</dbReference>
<evidence type="ECO:0000256" key="2">
    <source>
        <dbReference type="ARBA" id="ARBA00022651"/>
    </source>
</evidence>
<dbReference type="PROSITE" id="PS51257">
    <property type="entry name" value="PROKAR_LIPOPROTEIN"/>
    <property type="match status" value="1"/>
</dbReference>
<organism evidence="8 9">
    <name type="scientific">Alistipes senegalensis JC50</name>
    <dbReference type="NCBI Taxonomy" id="1033732"/>
    <lineage>
        <taxon>Bacteria</taxon>
        <taxon>Pseudomonadati</taxon>
        <taxon>Bacteroidota</taxon>
        <taxon>Bacteroidia</taxon>
        <taxon>Bacteroidales</taxon>
        <taxon>Rikenellaceae</taxon>
        <taxon>Alistipes</taxon>
    </lineage>
</organism>
<evidence type="ECO:0000256" key="5">
    <source>
        <dbReference type="ARBA" id="ARBA00023295"/>
    </source>
</evidence>
<evidence type="ECO:0000313" key="8">
    <source>
        <dbReference type="EMBL" id="UWN65848.1"/>
    </source>
</evidence>
<feature type="chain" id="PRO_5047390623" evidence="7">
    <location>
        <begin position="19"/>
        <end position="311"/>
    </location>
</feature>
<keyword evidence="4" id="KW-0119">Carbohydrate metabolism</keyword>